<reference evidence="2" key="1">
    <citation type="submission" date="2010-08" db="EMBL/GenBank/DDBJ databases">
        <authorList>
            <consortium name="Caenorhabditis japonica Sequencing Consortium"/>
            <person name="Wilson R.K."/>
        </authorList>
    </citation>
    <scope>NUCLEOTIDE SEQUENCE [LARGE SCALE GENOMIC DNA]</scope>
    <source>
        <strain evidence="2">DF5081</strain>
    </source>
</reference>
<organism evidence="1 2">
    <name type="scientific">Caenorhabditis japonica</name>
    <dbReference type="NCBI Taxonomy" id="281687"/>
    <lineage>
        <taxon>Eukaryota</taxon>
        <taxon>Metazoa</taxon>
        <taxon>Ecdysozoa</taxon>
        <taxon>Nematoda</taxon>
        <taxon>Chromadorea</taxon>
        <taxon>Rhabditida</taxon>
        <taxon>Rhabditina</taxon>
        <taxon>Rhabditomorpha</taxon>
        <taxon>Rhabditoidea</taxon>
        <taxon>Rhabditidae</taxon>
        <taxon>Peloderinae</taxon>
        <taxon>Caenorhabditis</taxon>
    </lineage>
</organism>
<protein>
    <submittedName>
        <fullName evidence="1">Uncharacterized protein</fullName>
    </submittedName>
</protein>
<reference evidence="1" key="2">
    <citation type="submission" date="2022-06" db="UniProtKB">
        <authorList>
            <consortium name="EnsemblMetazoa"/>
        </authorList>
    </citation>
    <scope>IDENTIFICATION</scope>
    <source>
        <strain evidence="1">DF5081</strain>
    </source>
</reference>
<dbReference type="AlphaFoldDB" id="A0A8R1EP04"/>
<evidence type="ECO:0000313" key="1">
    <source>
        <dbReference type="EnsemblMetazoa" id="CJA37482.1"/>
    </source>
</evidence>
<name>A0A8R1EP04_CAEJA</name>
<proteinExistence type="predicted"/>
<accession>A0A8R1EP04</accession>
<dbReference type="Proteomes" id="UP000005237">
    <property type="component" value="Unassembled WGS sequence"/>
</dbReference>
<keyword evidence="2" id="KW-1185">Reference proteome</keyword>
<evidence type="ECO:0000313" key="2">
    <source>
        <dbReference type="Proteomes" id="UP000005237"/>
    </source>
</evidence>
<sequence>MDRRNKPFVCFRSSSKINLWRPVSHNALYEMFIGQAVDVDYFAMMQKNSDPRQRVGVDGQPSGVVEIETFCISQSKQYMASELLYQLKYGSKMADIGLRSDFYQRILKVLMEFEEARSKLIMARALNEHKARL</sequence>
<dbReference type="EnsemblMetazoa" id="CJA37482.1">
    <property type="protein sequence ID" value="CJA37482.1"/>
    <property type="gene ID" value="WBGene00213329"/>
</dbReference>